<keyword evidence="1" id="KW-0472">Membrane</keyword>
<keyword evidence="1" id="KW-1133">Transmembrane helix</keyword>
<evidence type="ECO:0000313" key="2">
    <source>
        <dbReference type="EMBL" id="KAK0644164.1"/>
    </source>
</evidence>
<organism evidence="2 3">
    <name type="scientific">Cercophora newfieldiana</name>
    <dbReference type="NCBI Taxonomy" id="92897"/>
    <lineage>
        <taxon>Eukaryota</taxon>
        <taxon>Fungi</taxon>
        <taxon>Dikarya</taxon>
        <taxon>Ascomycota</taxon>
        <taxon>Pezizomycotina</taxon>
        <taxon>Sordariomycetes</taxon>
        <taxon>Sordariomycetidae</taxon>
        <taxon>Sordariales</taxon>
        <taxon>Lasiosphaeriaceae</taxon>
        <taxon>Cercophora</taxon>
    </lineage>
</organism>
<evidence type="ECO:0000256" key="1">
    <source>
        <dbReference type="SAM" id="Phobius"/>
    </source>
</evidence>
<gene>
    <name evidence="2" type="ORF">B0T16DRAFT_460246</name>
</gene>
<protein>
    <submittedName>
        <fullName evidence="2">Uncharacterized protein</fullName>
    </submittedName>
</protein>
<keyword evidence="3" id="KW-1185">Reference proteome</keyword>
<feature type="transmembrane region" description="Helical" evidence="1">
    <location>
        <begin position="329"/>
        <end position="355"/>
    </location>
</feature>
<evidence type="ECO:0000313" key="3">
    <source>
        <dbReference type="Proteomes" id="UP001174936"/>
    </source>
</evidence>
<proteinExistence type="predicted"/>
<accession>A0AA40CP40</accession>
<dbReference type="AlphaFoldDB" id="A0AA40CP40"/>
<dbReference type="EMBL" id="JAULSV010000005">
    <property type="protein sequence ID" value="KAK0644164.1"/>
    <property type="molecule type" value="Genomic_DNA"/>
</dbReference>
<keyword evidence="1" id="KW-0812">Transmembrane</keyword>
<name>A0AA40CP40_9PEZI</name>
<dbReference type="Proteomes" id="UP001174936">
    <property type="component" value="Unassembled WGS sequence"/>
</dbReference>
<sequence length="385" mass="43481">MELATYFRKDLTNEVKEDILSSFGVVPGAISLESMSPFFDYYQRETLASTILTPPPIKTHEDVASIFKLMKTSFNIPKATMLSTHSERSPAALDLSVRAMLMTACRTPGSFGGDVFNPSWKLEETLEQFIRRVYPRWPAPTDDTRHTPLSVSKLAADCLARDTRVTIRYTERLTDHLELRVGADWKTVYLFKYPCYLRMCLETLQKDKVELNHTTEESLALGCLPPELLIETLATYSLIFSGVDGGSQAMLDTAAKLDPAFSEPFSTYSFQHETPRDARNPENIGDLYEKFPRWGERLEVLFKEIENPTPMTRIEKWSEKRKSPRWTTWWVAVGLFVAILFGVAATAIGALQVWISWCSWMDDPTVSGCSAKPVASPAPSRLLAP</sequence>
<reference evidence="2" key="1">
    <citation type="submission" date="2023-06" db="EMBL/GenBank/DDBJ databases">
        <title>Genome-scale phylogeny and comparative genomics of the fungal order Sordariales.</title>
        <authorList>
            <consortium name="Lawrence Berkeley National Laboratory"/>
            <person name="Hensen N."/>
            <person name="Bonometti L."/>
            <person name="Westerberg I."/>
            <person name="Brannstrom I.O."/>
            <person name="Guillou S."/>
            <person name="Cros-Aarteil S."/>
            <person name="Calhoun S."/>
            <person name="Haridas S."/>
            <person name="Kuo A."/>
            <person name="Mondo S."/>
            <person name="Pangilinan J."/>
            <person name="Riley R."/>
            <person name="Labutti K."/>
            <person name="Andreopoulos B."/>
            <person name="Lipzen A."/>
            <person name="Chen C."/>
            <person name="Yanf M."/>
            <person name="Daum C."/>
            <person name="Ng V."/>
            <person name="Clum A."/>
            <person name="Steindorff A."/>
            <person name="Ohm R."/>
            <person name="Martin F."/>
            <person name="Silar P."/>
            <person name="Natvig D."/>
            <person name="Lalanne C."/>
            <person name="Gautier V."/>
            <person name="Ament-Velasquez S.L."/>
            <person name="Kruys A."/>
            <person name="Hutchinson M.I."/>
            <person name="Powell A.J."/>
            <person name="Barry K."/>
            <person name="Miller A.N."/>
            <person name="Grigoriev I.V."/>
            <person name="Debuchy R."/>
            <person name="Gladieux P."/>
            <person name="Thoren M.H."/>
            <person name="Johannesson H."/>
        </authorList>
    </citation>
    <scope>NUCLEOTIDE SEQUENCE</scope>
    <source>
        <strain evidence="2">SMH2532-1</strain>
    </source>
</reference>
<comment type="caution">
    <text evidence="2">The sequence shown here is derived from an EMBL/GenBank/DDBJ whole genome shotgun (WGS) entry which is preliminary data.</text>
</comment>